<reference evidence="5" key="2">
    <citation type="journal article" date="2005" name="Nature">
        <title>The map-based sequence of the rice genome.</title>
        <authorList>
            <consortium name="International rice genome sequencing project (IRGSP)"/>
            <person name="Matsumoto T."/>
            <person name="Wu J."/>
            <person name="Kanamori H."/>
            <person name="Katayose Y."/>
            <person name="Fujisawa M."/>
            <person name="Namiki N."/>
            <person name="Mizuno H."/>
            <person name="Yamamoto K."/>
            <person name="Antonio B.A."/>
            <person name="Baba T."/>
            <person name="Sakata K."/>
            <person name="Nagamura Y."/>
            <person name="Aoki H."/>
            <person name="Arikawa K."/>
            <person name="Arita K."/>
            <person name="Bito T."/>
            <person name="Chiden Y."/>
            <person name="Fujitsuka N."/>
            <person name="Fukunaka R."/>
            <person name="Hamada M."/>
            <person name="Harada C."/>
            <person name="Hayashi A."/>
            <person name="Hijishita S."/>
            <person name="Honda M."/>
            <person name="Hosokawa S."/>
            <person name="Ichikawa Y."/>
            <person name="Idonuma A."/>
            <person name="Iijima M."/>
            <person name="Ikeda M."/>
            <person name="Ikeno M."/>
            <person name="Ito K."/>
            <person name="Ito S."/>
            <person name="Ito T."/>
            <person name="Ito Y."/>
            <person name="Ito Y."/>
            <person name="Iwabuchi A."/>
            <person name="Kamiya K."/>
            <person name="Karasawa W."/>
            <person name="Kurita K."/>
            <person name="Katagiri S."/>
            <person name="Kikuta A."/>
            <person name="Kobayashi H."/>
            <person name="Kobayashi N."/>
            <person name="Machita K."/>
            <person name="Maehara T."/>
            <person name="Masukawa M."/>
            <person name="Mizubayashi T."/>
            <person name="Mukai Y."/>
            <person name="Nagasaki H."/>
            <person name="Nagata Y."/>
            <person name="Naito S."/>
            <person name="Nakashima M."/>
            <person name="Nakama Y."/>
            <person name="Nakamichi Y."/>
            <person name="Nakamura M."/>
            <person name="Meguro A."/>
            <person name="Negishi M."/>
            <person name="Ohta I."/>
            <person name="Ohta T."/>
            <person name="Okamoto M."/>
            <person name="Ono N."/>
            <person name="Saji S."/>
            <person name="Sakaguchi M."/>
            <person name="Sakai K."/>
            <person name="Shibata M."/>
            <person name="Shimokawa T."/>
            <person name="Song J."/>
            <person name="Takazaki Y."/>
            <person name="Terasawa K."/>
            <person name="Tsugane M."/>
            <person name="Tsuji K."/>
            <person name="Ueda S."/>
            <person name="Waki K."/>
            <person name="Yamagata H."/>
            <person name="Yamamoto M."/>
            <person name="Yamamoto S."/>
            <person name="Yamane H."/>
            <person name="Yoshiki S."/>
            <person name="Yoshihara R."/>
            <person name="Yukawa K."/>
            <person name="Zhong H."/>
            <person name="Yano M."/>
            <person name="Yuan Q."/>
            <person name="Ouyang S."/>
            <person name="Liu J."/>
            <person name="Jones K.M."/>
            <person name="Gansberger K."/>
            <person name="Moffat K."/>
            <person name="Hill J."/>
            <person name="Bera J."/>
            <person name="Fadrosh D."/>
            <person name="Jin S."/>
            <person name="Johri S."/>
            <person name="Kim M."/>
            <person name="Overton L."/>
            <person name="Reardon M."/>
            <person name="Tsitrin T."/>
            <person name="Vuong H."/>
            <person name="Weaver B."/>
            <person name="Ciecko A."/>
            <person name="Tallon L."/>
            <person name="Jackson J."/>
            <person name="Pai G."/>
            <person name="Aken S.V."/>
            <person name="Utterback T."/>
            <person name="Reidmuller S."/>
            <person name="Feldblyum T."/>
            <person name="Hsiao J."/>
            <person name="Zismann V."/>
            <person name="Iobst S."/>
            <person name="de Vazeille A.R."/>
            <person name="Buell C.R."/>
            <person name="Ying K."/>
            <person name="Li Y."/>
            <person name="Lu T."/>
            <person name="Huang Y."/>
            <person name="Zhao Q."/>
            <person name="Feng Q."/>
            <person name="Zhang L."/>
            <person name="Zhu J."/>
            <person name="Weng Q."/>
            <person name="Mu J."/>
            <person name="Lu Y."/>
            <person name="Fan D."/>
            <person name="Liu Y."/>
            <person name="Guan J."/>
            <person name="Zhang Y."/>
            <person name="Yu S."/>
            <person name="Liu X."/>
            <person name="Zhang Y."/>
            <person name="Hong G."/>
            <person name="Han B."/>
            <person name="Choisne N."/>
            <person name="Demange N."/>
            <person name="Orjeda G."/>
            <person name="Samain S."/>
            <person name="Cattolico L."/>
            <person name="Pelletier E."/>
            <person name="Couloux A."/>
            <person name="Segurens B."/>
            <person name="Wincker P."/>
            <person name="D'Hont A."/>
            <person name="Scarpelli C."/>
            <person name="Weissenbach J."/>
            <person name="Salanoubat M."/>
            <person name="Quetier F."/>
            <person name="Yu Y."/>
            <person name="Kim H.R."/>
            <person name="Rambo T."/>
            <person name="Currie J."/>
            <person name="Collura K."/>
            <person name="Luo M."/>
            <person name="Yang T."/>
            <person name="Ammiraju J.S.S."/>
            <person name="Engler F."/>
            <person name="Soderlund C."/>
            <person name="Wing R.A."/>
            <person name="Palmer L.E."/>
            <person name="de la Bastide M."/>
            <person name="Spiegel L."/>
            <person name="Nascimento L."/>
            <person name="Zutavern T."/>
            <person name="O'Shaughnessy A."/>
            <person name="Dike S."/>
            <person name="Dedhia N."/>
            <person name="Preston R."/>
            <person name="Balija V."/>
            <person name="McCombie W.R."/>
            <person name="Chow T."/>
            <person name="Chen H."/>
            <person name="Chung M."/>
            <person name="Chen C."/>
            <person name="Shaw J."/>
            <person name="Wu H."/>
            <person name="Hsiao K."/>
            <person name="Chao Y."/>
            <person name="Chu M."/>
            <person name="Cheng C."/>
            <person name="Hour A."/>
            <person name="Lee P."/>
            <person name="Lin S."/>
            <person name="Lin Y."/>
            <person name="Liou J."/>
            <person name="Liu S."/>
            <person name="Hsing Y."/>
            <person name="Raghuvanshi S."/>
            <person name="Mohanty A."/>
            <person name="Bharti A.K."/>
            <person name="Gaur A."/>
            <person name="Gupta V."/>
            <person name="Kumar D."/>
            <person name="Ravi V."/>
            <person name="Vij S."/>
            <person name="Kapur A."/>
            <person name="Khurana P."/>
            <person name="Khurana P."/>
            <person name="Khurana J.P."/>
            <person name="Tyagi A.K."/>
            <person name="Gaikwad K."/>
            <person name="Singh A."/>
            <person name="Dalal V."/>
            <person name="Srivastava S."/>
            <person name="Dixit A."/>
            <person name="Pal A.K."/>
            <person name="Ghazi I.A."/>
            <person name="Yadav M."/>
            <person name="Pandit A."/>
            <person name="Bhargava A."/>
            <person name="Sureshbabu K."/>
            <person name="Batra K."/>
            <person name="Sharma T.R."/>
            <person name="Mohapatra T."/>
            <person name="Singh N.K."/>
            <person name="Messing J."/>
            <person name="Nelson A.B."/>
            <person name="Fuks G."/>
            <person name="Kavchok S."/>
            <person name="Keizer G."/>
            <person name="Linton E."/>
            <person name="Llaca V."/>
            <person name="Song R."/>
            <person name="Tanyolac B."/>
            <person name="Young S."/>
            <person name="Ho-Il K."/>
            <person name="Hahn J.H."/>
            <person name="Sangsakoo G."/>
            <person name="Vanavichit A."/>
            <person name="de Mattos Luiz.A.T."/>
            <person name="Zimmer P.D."/>
            <person name="Malone G."/>
            <person name="Dellagostin O."/>
            <person name="de Oliveira A.C."/>
            <person name="Bevan M."/>
            <person name="Bancroft I."/>
            <person name="Minx P."/>
            <person name="Cordum H."/>
            <person name="Wilson R."/>
            <person name="Cheng Z."/>
            <person name="Jin W."/>
            <person name="Jiang J."/>
            <person name="Leong S.A."/>
            <person name="Iwama H."/>
            <person name="Gojobori T."/>
            <person name="Itoh T."/>
            <person name="Niimura Y."/>
            <person name="Fujii Y."/>
            <person name="Habara T."/>
            <person name="Sakai H."/>
            <person name="Sato Y."/>
            <person name="Wilson G."/>
            <person name="Kumar K."/>
            <person name="McCouch S."/>
            <person name="Juretic N."/>
            <person name="Hoen D."/>
            <person name="Wright S."/>
            <person name="Bruskiewich R."/>
            <person name="Bureau T."/>
            <person name="Miyao A."/>
            <person name="Hirochika H."/>
            <person name="Nishikawa T."/>
            <person name="Kadowaki K."/>
            <person name="Sugiura M."/>
            <person name="Burr B."/>
            <person name="Sasaki T."/>
        </authorList>
    </citation>
    <scope>NUCLEOTIDE SEQUENCE [LARGE SCALE GENOMIC DNA]</scope>
    <source>
        <strain evidence="5">cv. Nipponbare</strain>
    </source>
</reference>
<dbReference type="InterPro" id="IPR036388">
    <property type="entry name" value="WH-like_DNA-bd_sf"/>
</dbReference>
<accession>Q5JMA4</accession>
<feature type="domain" description="O-methyltransferase dimerisation" evidence="2">
    <location>
        <begin position="41"/>
        <end position="110"/>
    </location>
</feature>
<keyword evidence="4" id="KW-0808">Transferase</keyword>
<reference evidence="5" key="3">
    <citation type="journal article" date="2008" name="Nucleic Acids Res.">
        <title>The rice annotation project database (RAP-DB): 2008 update.</title>
        <authorList>
            <consortium name="The rice annotation project (RAP)"/>
        </authorList>
    </citation>
    <scope>GENOME REANNOTATION</scope>
    <source>
        <strain evidence="5">cv. Nipponbare</strain>
    </source>
</reference>
<name>Q5JMA4_ORYSJ</name>
<proteinExistence type="predicted"/>
<dbReference type="InterPro" id="IPR012967">
    <property type="entry name" value="COMT_dimerisation"/>
</dbReference>
<organism evidence="4">
    <name type="scientific">Oryza sativa subsp. japonica</name>
    <name type="common">Rice</name>
    <dbReference type="NCBI Taxonomy" id="39947"/>
    <lineage>
        <taxon>Eukaryota</taxon>
        <taxon>Viridiplantae</taxon>
        <taxon>Streptophyta</taxon>
        <taxon>Embryophyta</taxon>
        <taxon>Tracheophyta</taxon>
        <taxon>Spermatophyta</taxon>
        <taxon>Magnoliopsida</taxon>
        <taxon>Liliopsida</taxon>
        <taxon>Poales</taxon>
        <taxon>Poaceae</taxon>
        <taxon>BOP clade</taxon>
        <taxon>Oryzoideae</taxon>
        <taxon>Oryzeae</taxon>
        <taxon>Oryzinae</taxon>
        <taxon>Oryza</taxon>
        <taxon>Oryza sativa</taxon>
    </lineage>
</organism>
<reference evidence="4" key="1">
    <citation type="journal article" date="2002" name="Nature">
        <title>The genome sequence and structure of rice chromosome 1.</title>
        <authorList>
            <person name="Sasaki T."/>
            <person name="Matsumoto T."/>
            <person name="Yamamoto K."/>
            <person name="Sakata K."/>
            <person name="Baba T."/>
            <person name="Katayose Y."/>
            <person name="Wu J."/>
            <person name="Niimura Y."/>
            <person name="Cheng Z."/>
            <person name="Nagamura Y."/>
            <person name="Antonio B.A."/>
            <person name="Kanamori H."/>
            <person name="Hosokawa S."/>
            <person name="Masukawa M."/>
            <person name="Arikawa K."/>
            <person name="Chiden Y."/>
            <person name="Hayashi M."/>
            <person name="Okamoto M."/>
            <person name="Ando T."/>
            <person name="Aoki H."/>
            <person name="Arita K."/>
            <person name="Hamada M."/>
            <person name="Harada C."/>
            <person name="Hijishita S."/>
            <person name="Honda M."/>
            <person name="Ichikawa Y."/>
            <person name="Idonuma A."/>
            <person name="Iijima M."/>
            <person name="Ikeda M."/>
            <person name="Ikeno M."/>
            <person name="Itoh S."/>
            <person name="Itoh T."/>
            <person name="Itoh Y."/>
            <person name="Itoh Y."/>
            <person name="Iwabuchi A."/>
            <person name="Kamiya K."/>
            <person name="Karasawa W."/>
            <person name="Katagiri S."/>
            <person name="Kikuta A."/>
            <person name="Kobayashi N."/>
            <person name="Kono I."/>
            <person name="Machita K."/>
            <person name="Maehara T."/>
            <person name="Mizuno H."/>
            <person name="Mizubayashi T."/>
            <person name="Mukai Y."/>
            <person name="Nagasaki H."/>
            <person name="Nakashima M."/>
            <person name="Nakama Y."/>
            <person name="Nakamichi Y."/>
            <person name="Nakamura M."/>
            <person name="Namiki N."/>
            <person name="Negishi M."/>
            <person name="Ohta I."/>
            <person name="Ono N."/>
            <person name="Saji S."/>
            <person name="Sakai K."/>
            <person name="Shibata M."/>
            <person name="Shimokawa T."/>
            <person name="Shomura A."/>
            <person name="Song J."/>
            <person name="Takazaki Y."/>
            <person name="Terasawa K."/>
            <person name="Tsuji K."/>
            <person name="Waki K."/>
            <person name="Yamagata H."/>
            <person name="Yamane H."/>
            <person name="Yoshiki S."/>
            <person name="Yoshihara R."/>
            <person name="Yukawa K."/>
            <person name="Zhong H."/>
            <person name="Iwama H."/>
            <person name="Endo T."/>
            <person name="Ito H."/>
            <person name="Hahn J.H."/>
            <person name="Kim H.I."/>
            <person name="Eun M.Y."/>
            <person name="Yano M."/>
            <person name="Jiang J."/>
            <person name="Gojobori T."/>
        </authorList>
    </citation>
    <scope>NUCLEOTIDE SEQUENCE</scope>
</reference>
<evidence type="ECO:0000256" key="1">
    <source>
        <dbReference type="SAM" id="MobiDB-lite"/>
    </source>
</evidence>
<evidence type="ECO:0000313" key="4">
    <source>
        <dbReference type="EMBL" id="BAD87408.1"/>
    </source>
</evidence>
<evidence type="ECO:0000259" key="2">
    <source>
        <dbReference type="Pfam" id="PF08100"/>
    </source>
</evidence>
<feature type="region of interest" description="Disordered" evidence="1">
    <location>
        <begin position="1"/>
        <end position="33"/>
    </location>
</feature>
<dbReference type="GO" id="GO:0046983">
    <property type="term" value="F:protein dimerization activity"/>
    <property type="evidence" value="ECO:0007669"/>
    <property type="project" value="InterPro"/>
</dbReference>
<dbReference type="Proteomes" id="UP000817658">
    <property type="component" value="Chromosome 1"/>
</dbReference>
<dbReference type="GO" id="GO:0016740">
    <property type="term" value="F:transferase activity"/>
    <property type="evidence" value="ECO:0007669"/>
    <property type="project" value="UniProtKB-KW"/>
</dbReference>
<dbReference type="Gene3D" id="1.10.10.10">
    <property type="entry name" value="Winged helix-like DNA-binding domain superfamily/Winged helix DNA-binding domain"/>
    <property type="match status" value="1"/>
</dbReference>
<sequence>MRNQWQRRPARRQRRRDNFKNGATPGGDGDLSPTDACLTVMELVNMISVLMALTAAIRLDVPAKLWARGANAPFPTGHPNPFVLERLLRLLTSCSVFCEHKGSPRHFALTTGDDES</sequence>
<dbReference type="EMBL" id="AP003292">
    <property type="protein sequence ID" value="BAD87408.1"/>
    <property type="molecule type" value="Genomic_DNA"/>
</dbReference>
<dbReference type="EMBL" id="AP003229">
    <property type="protein sequence ID" value="BAD87053.1"/>
    <property type="molecule type" value="Genomic_DNA"/>
</dbReference>
<gene>
    <name evidence="3" type="ORF">P0022F10.3</name>
    <name evidence="4" type="ORF">P0690B02.30</name>
</gene>
<evidence type="ECO:0000313" key="5">
    <source>
        <dbReference type="Proteomes" id="UP000000763"/>
    </source>
</evidence>
<protein>
    <submittedName>
        <fullName evidence="4">O-diphenol-O-methyl transferase-like</fullName>
    </submittedName>
</protein>
<dbReference type="AlphaFoldDB" id="Q5JMA4"/>
<dbReference type="Pfam" id="PF08100">
    <property type="entry name" value="Dimerisation"/>
    <property type="match status" value="1"/>
</dbReference>
<feature type="compositionally biased region" description="Basic residues" evidence="1">
    <location>
        <begin position="8"/>
        <end position="17"/>
    </location>
</feature>
<evidence type="ECO:0000313" key="3">
    <source>
        <dbReference type="EMBL" id="BAD87053.1"/>
    </source>
</evidence>
<dbReference type="SUPFAM" id="SSF46785">
    <property type="entry name" value="Winged helix' DNA-binding domain"/>
    <property type="match status" value="1"/>
</dbReference>
<dbReference type="Proteomes" id="UP000000763">
    <property type="component" value="Chromosome 1"/>
</dbReference>
<dbReference type="InterPro" id="IPR036390">
    <property type="entry name" value="WH_DNA-bd_sf"/>
</dbReference>